<evidence type="ECO:0000259" key="1">
    <source>
        <dbReference type="Pfam" id="PF13518"/>
    </source>
</evidence>
<evidence type="ECO:0000313" key="2">
    <source>
        <dbReference type="EMBL" id="AOR29831.1"/>
    </source>
</evidence>
<accession>A0A1D7Y2M0</accession>
<evidence type="ECO:0000313" key="3">
    <source>
        <dbReference type="Proteomes" id="UP000094960"/>
    </source>
</evidence>
<dbReference type="InterPro" id="IPR009057">
    <property type="entry name" value="Homeodomain-like_sf"/>
</dbReference>
<keyword evidence="3" id="KW-1185">Reference proteome</keyword>
<feature type="domain" description="Insertion element IS150 protein InsJ-like helix-turn-helix" evidence="1">
    <location>
        <begin position="2"/>
        <end position="43"/>
    </location>
</feature>
<dbReference type="InterPro" id="IPR055247">
    <property type="entry name" value="InsJ-like_HTH"/>
</dbReference>
<dbReference type="AlphaFoldDB" id="A0A1D7Y2M0"/>
<name>A0A1D7Y2M0_9ACTN</name>
<dbReference type="Pfam" id="PF13518">
    <property type="entry name" value="HTH_28"/>
    <property type="match status" value="1"/>
</dbReference>
<proteinExistence type="predicted"/>
<organism evidence="2 3">
    <name type="scientific">Streptomyces fodineus</name>
    <dbReference type="NCBI Taxonomy" id="1904616"/>
    <lineage>
        <taxon>Bacteria</taxon>
        <taxon>Bacillati</taxon>
        <taxon>Actinomycetota</taxon>
        <taxon>Actinomycetes</taxon>
        <taxon>Kitasatosporales</taxon>
        <taxon>Streptomycetaceae</taxon>
        <taxon>Streptomyces</taxon>
    </lineage>
</organism>
<protein>
    <recommendedName>
        <fullName evidence="1">Insertion element IS150 protein InsJ-like helix-turn-helix domain-containing protein</fullName>
    </recommendedName>
</protein>
<dbReference type="Proteomes" id="UP000094960">
    <property type="component" value="Chromosome"/>
</dbReference>
<reference evidence="3" key="1">
    <citation type="submission" date="2016-09" db="EMBL/GenBank/DDBJ databases">
        <title>Streptomyces puniciscabiei strain:TW1S1 Genome sequencing and assembly.</title>
        <authorList>
            <person name="Kim M.-K."/>
            <person name="Kim S.B."/>
        </authorList>
    </citation>
    <scope>NUCLEOTIDE SEQUENCE [LARGE SCALE GENOMIC DNA]</scope>
    <source>
        <strain evidence="3">TW1S1</strain>
    </source>
</reference>
<dbReference type="EMBL" id="CP017248">
    <property type="protein sequence ID" value="AOR29831.1"/>
    <property type="molecule type" value="Genomic_DNA"/>
</dbReference>
<dbReference type="SUPFAM" id="SSF46689">
    <property type="entry name" value="Homeodomain-like"/>
    <property type="match status" value="1"/>
</dbReference>
<dbReference type="KEGG" id="spun:BFF78_00890"/>
<sequence length="93" mass="9951">MDAGRPVAHVAAEAGISRRCLAKWYARRCAHGEAGLVDHSSRPATSPARTAEDVADLIEALWRQTKHGRAWLAADLKRPHGITLAPATCTAVS</sequence>
<gene>
    <name evidence="2" type="ORF">BFF78_00890</name>
</gene>